<gene>
    <name evidence="1" type="ORF">AVDCRST_MAG91-2834</name>
</gene>
<dbReference type="EMBL" id="CADCVX010000500">
    <property type="protein sequence ID" value="CAA9529518.1"/>
    <property type="molecule type" value="Genomic_DNA"/>
</dbReference>
<organism evidence="1">
    <name type="scientific">uncultured Sphingomonadaceae bacterium</name>
    <dbReference type="NCBI Taxonomy" id="169976"/>
    <lineage>
        <taxon>Bacteria</taxon>
        <taxon>Pseudomonadati</taxon>
        <taxon>Pseudomonadota</taxon>
        <taxon>Alphaproteobacteria</taxon>
        <taxon>Sphingomonadales</taxon>
        <taxon>Sphingomonadaceae</taxon>
        <taxon>environmental samples</taxon>
    </lineage>
</organism>
<dbReference type="GO" id="GO:0016746">
    <property type="term" value="F:acyltransferase activity"/>
    <property type="evidence" value="ECO:0007669"/>
    <property type="project" value="InterPro"/>
</dbReference>
<evidence type="ECO:0000313" key="1">
    <source>
        <dbReference type="EMBL" id="CAA9529518.1"/>
    </source>
</evidence>
<evidence type="ECO:0008006" key="2">
    <source>
        <dbReference type="Google" id="ProtNLM"/>
    </source>
</evidence>
<sequence>MTVRAVLVGVGSALPARRVTNAELAETVDT</sequence>
<reference evidence="1" key="1">
    <citation type="submission" date="2020-02" db="EMBL/GenBank/DDBJ databases">
        <authorList>
            <person name="Meier V. D."/>
        </authorList>
    </citation>
    <scope>NUCLEOTIDE SEQUENCE</scope>
    <source>
        <strain evidence="1">AVDCRST_MAG91</strain>
    </source>
</reference>
<name>A0A6J4TST4_9SPHN</name>
<dbReference type="AlphaFoldDB" id="A0A6J4TST4"/>
<accession>A0A6J4TST4</accession>
<dbReference type="InterPro" id="IPR016039">
    <property type="entry name" value="Thiolase-like"/>
</dbReference>
<feature type="non-terminal residue" evidence="1">
    <location>
        <position position="30"/>
    </location>
</feature>
<proteinExistence type="predicted"/>
<protein>
    <recommendedName>
        <fullName evidence="2">Beta-ketoacyl-[acyl-carrier-protein] synthase III</fullName>
    </recommendedName>
</protein>
<dbReference type="Gene3D" id="3.40.47.10">
    <property type="match status" value="1"/>
</dbReference>